<keyword evidence="4" id="KW-1133">Transmembrane helix</keyword>
<dbReference type="SMART" id="SM00283">
    <property type="entry name" value="MA"/>
    <property type="match status" value="1"/>
</dbReference>
<dbReference type="Proteomes" id="UP000011705">
    <property type="component" value="Chromosome"/>
</dbReference>
<dbReference type="PANTHER" id="PTHR43531:SF11">
    <property type="entry name" value="METHYL-ACCEPTING CHEMOTAXIS PROTEIN 3"/>
    <property type="match status" value="1"/>
</dbReference>
<dbReference type="InterPro" id="IPR004089">
    <property type="entry name" value="MCPsignal_dom"/>
</dbReference>
<dbReference type="PANTHER" id="PTHR43531">
    <property type="entry name" value="PROTEIN ICFG"/>
    <property type="match status" value="1"/>
</dbReference>
<dbReference type="HOGENOM" id="CLU_000445_107_18_12"/>
<feature type="transmembrane region" description="Helical" evidence="4">
    <location>
        <begin position="122"/>
        <end position="140"/>
    </location>
</feature>
<reference evidence="6" key="1">
    <citation type="submission" date="2012-01" db="EMBL/GenBank/DDBJ databases">
        <title>The Genome Sequence of Treponema denticola H-22.</title>
        <authorList>
            <consortium name="The Broad Institute Genome Sequencing Platform"/>
            <person name="Earl A."/>
            <person name="Ward D."/>
            <person name="Feldgarden M."/>
            <person name="Gevers D."/>
            <person name="Blanton J.M."/>
            <person name="Fenno C.J."/>
            <person name="Baranova O.V."/>
            <person name="Mathney J."/>
            <person name="Dewhirst F.E."/>
            <person name="Izard J."/>
            <person name="Young S.K."/>
            <person name="Zeng Q."/>
            <person name="Gargeya S."/>
            <person name="Fitzgerald M."/>
            <person name="Haas B."/>
            <person name="Abouelleil A."/>
            <person name="Alvarado L."/>
            <person name="Arachchi H.M."/>
            <person name="Berlin A."/>
            <person name="Chapman S.B."/>
            <person name="Gearin G."/>
            <person name="Goldberg J."/>
            <person name="Griggs A."/>
            <person name="Gujja S."/>
            <person name="Hansen M."/>
            <person name="Heiman D."/>
            <person name="Howarth C."/>
            <person name="Larimer J."/>
            <person name="Lui A."/>
            <person name="MacDonald P.J.P."/>
            <person name="McCowen C."/>
            <person name="Montmayeur A."/>
            <person name="Murphy C."/>
            <person name="Neiman D."/>
            <person name="Pearson M."/>
            <person name="Priest M."/>
            <person name="Roberts A."/>
            <person name="Saif S."/>
            <person name="Shea T."/>
            <person name="Sisk P."/>
            <person name="Stolte C."/>
            <person name="Sykes S."/>
            <person name="Wortman J."/>
            <person name="Nusbaum C."/>
            <person name="Birren B."/>
        </authorList>
    </citation>
    <scope>NUCLEOTIDE SEQUENCE [LARGE SCALE GENOMIC DNA]</scope>
    <source>
        <strain evidence="6">H-22</strain>
    </source>
</reference>
<organism evidence="6">
    <name type="scientific">Treponema denticola H-22</name>
    <dbReference type="NCBI Taxonomy" id="999432"/>
    <lineage>
        <taxon>Bacteria</taxon>
        <taxon>Pseudomonadati</taxon>
        <taxon>Spirochaetota</taxon>
        <taxon>Spirochaetia</taxon>
        <taxon>Spirochaetales</taxon>
        <taxon>Treponemataceae</taxon>
        <taxon>Treponema</taxon>
    </lineage>
</organism>
<dbReference type="AlphaFoldDB" id="A0A0E2E7D8"/>
<evidence type="ECO:0000256" key="2">
    <source>
        <dbReference type="ARBA" id="ARBA00029447"/>
    </source>
</evidence>
<evidence type="ECO:0000256" key="4">
    <source>
        <dbReference type="SAM" id="Phobius"/>
    </source>
</evidence>
<feature type="transmembrane region" description="Helical" evidence="4">
    <location>
        <begin position="201"/>
        <end position="224"/>
    </location>
</feature>
<dbReference type="GO" id="GO:0004888">
    <property type="term" value="F:transmembrane signaling receptor activity"/>
    <property type="evidence" value="ECO:0007669"/>
    <property type="project" value="TreeGrafter"/>
</dbReference>
<comment type="caution">
    <text evidence="6">The sequence shown here is derived from an EMBL/GenBank/DDBJ whole genome shotgun (WGS) entry which is preliminary data.</text>
</comment>
<name>A0A0E2E7D8_TREDN</name>
<protein>
    <recommendedName>
        <fullName evidence="5">Methyl-accepting transducer domain-containing protein</fullName>
    </recommendedName>
</protein>
<evidence type="ECO:0000259" key="5">
    <source>
        <dbReference type="PROSITE" id="PS50111"/>
    </source>
</evidence>
<feature type="transmembrane region" description="Helical" evidence="4">
    <location>
        <begin position="20"/>
        <end position="39"/>
    </location>
</feature>
<dbReference type="EMBL" id="AGDV01000001">
    <property type="protein sequence ID" value="EMB35981.1"/>
    <property type="molecule type" value="Genomic_DNA"/>
</dbReference>
<dbReference type="SUPFAM" id="SSF58104">
    <property type="entry name" value="Methyl-accepting chemotaxis protein (MCP) signaling domain"/>
    <property type="match status" value="1"/>
</dbReference>
<dbReference type="InterPro" id="IPR051310">
    <property type="entry name" value="MCP_chemotaxis"/>
</dbReference>
<dbReference type="PATRIC" id="fig|999432.5.peg.179"/>
<sequence length="611" mass="66603">MEKVNVIVPPPPKKILVFDLFTNLGWIAGNFFTSIFVGSSSNLKAVVSSKVFIIGMLIAVLSPVVKQKLFFPAIINWEENPEKAKKNILRYETFLLVVPLLFTITVPLISLEVGIIGETGMFLSSLFSTIGNIFLLGTIFSSSTIRAFEKWVSFIPVEEKYLSFSMIKKVTIASITCIIAVILLVLAPIVRFENQNIYKRLINSVLPLFIYGLILSVLSLGIIVKSIEVRIFLIQRIIKDLADGNYKREPVASWNRDEIALLLVDIGKLLTFNKTFIKELNESVGLSGDTAEFLLSNMDKTSESVRKITDNISSARNHIQDQSSGVVKMQGTLNQMASGIEKLGKNIESQSAAVTESVSTIEEMVSNIQSVTKTVKENVDSIEKLNASAESGNQAVSTAHTIAKNITDDSDGLLEASNVIQHIASQTNLLAMNAAIEAAHAGESGKGFAVVADEIRKLAEESSTQGKTITTVLNNLKTKIEELNSAAETTEVQFAEIMKILSTVNDGSSSIMHAMTEQSSGSSQVLDAIKEISDITYDVKSGSLEILKGNTEVSKEISKLVEISKLINQGMDGIGNDTGQINEIITQVSGISEKNEEAVTKVMKYLSQLSF</sequence>
<keyword evidence="1" id="KW-0145">Chemotaxis</keyword>
<gene>
    <name evidence="6" type="ORF">HMPREF9726_00173</name>
</gene>
<evidence type="ECO:0000256" key="1">
    <source>
        <dbReference type="ARBA" id="ARBA00022500"/>
    </source>
</evidence>
<feature type="transmembrane region" description="Helical" evidence="4">
    <location>
        <begin position="170"/>
        <end position="189"/>
    </location>
</feature>
<dbReference type="PROSITE" id="PS50111">
    <property type="entry name" value="CHEMOTAXIS_TRANSDUC_2"/>
    <property type="match status" value="1"/>
</dbReference>
<dbReference type="GO" id="GO:0006935">
    <property type="term" value="P:chemotaxis"/>
    <property type="evidence" value="ECO:0007669"/>
    <property type="project" value="UniProtKB-KW"/>
</dbReference>
<evidence type="ECO:0000256" key="3">
    <source>
        <dbReference type="PROSITE-ProRule" id="PRU00284"/>
    </source>
</evidence>
<evidence type="ECO:0000313" key="6">
    <source>
        <dbReference type="EMBL" id="EMB35981.1"/>
    </source>
</evidence>
<accession>A0A0E2E7D8</accession>
<dbReference type="RefSeq" id="WP_002682711.1">
    <property type="nucleotide sequence ID" value="NZ_CM001795.1"/>
</dbReference>
<dbReference type="GO" id="GO:0007165">
    <property type="term" value="P:signal transduction"/>
    <property type="evidence" value="ECO:0007669"/>
    <property type="project" value="UniProtKB-KW"/>
</dbReference>
<keyword evidence="3" id="KW-0807">Transducer</keyword>
<feature type="transmembrane region" description="Helical" evidence="4">
    <location>
        <begin position="45"/>
        <end position="65"/>
    </location>
</feature>
<dbReference type="Pfam" id="PF00015">
    <property type="entry name" value="MCPsignal"/>
    <property type="match status" value="1"/>
</dbReference>
<keyword evidence="4" id="KW-0812">Transmembrane</keyword>
<dbReference type="Gene3D" id="1.10.287.950">
    <property type="entry name" value="Methyl-accepting chemotaxis protein"/>
    <property type="match status" value="1"/>
</dbReference>
<dbReference type="GO" id="GO:0005886">
    <property type="term" value="C:plasma membrane"/>
    <property type="evidence" value="ECO:0007669"/>
    <property type="project" value="TreeGrafter"/>
</dbReference>
<keyword evidence="4" id="KW-0472">Membrane</keyword>
<feature type="domain" description="Methyl-accepting transducer" evidence="5">
    <location>
        <begin position="325"/>
        <end position="547"/>
    </location>
</feature>
<comment type="similarity">
    <text evidence="2">Belongs to the methyl-accepting chemotaxis (MCP) protein family.</text>
</comment>
<feature type="transmembrane region" description="Helical" evidence="4">
    <location>
        <begin position="93"/>
        <end position="116"/>
    </location>
</feature>
<proteinExistence type="inferred from homology"/>